<keyword evidence="10" id="KW-1185">Reference proteome</keyword>
<evidence type="ECO:0000256" key="2">
    <source>
        <dbReference type="ARBA" id="ARBA00006656"/>
    </source>
</evidence>
<feature type="domain" description="TGF-beta family profile" evidence="9">
    <location>
        <begin position="303"/>
        <end position="413"/>
    </location>
</feature>
<evidence type="ECO:0000256" key="5">
    <source>
        <dbReference type="ARBA" id="ARBA00023157"/>
    </source>
</evidence>
<keyword evidence="3" id="KW-0964">Secreted</keyword>
<dbReference type="Pfam" id="PF00019">
    <property type="entry name" value="TGF_beta"/>
    <property type="match status" value="1"/>
</dbReference>
<dbReference type="PANTHER" id="PTHR11848">
    <property type="entry name" value="TGF-BETA FAMILY"/>
    <property type="match status" value="1"/>
</dbReference>
<evidence type="ECO:0000256" key="6">
    <source>
        <dbReference type="RuleBase" id="RU000354"/>
    </source>
</evidence>
<dbReference type="SMART" id="SM00204">
    <property type="entry name" value="TGFB"/>
    <property type="match status" value="1"/>
</dbReference>
<sequence>MGSAVFHLWASLLFLAHLANSSPIVGLEDVPVLDEEELFFDEQDTRLQDFQNKFLKVLNLSEVPLQDASKVEPPEYMLELYNRFATDKSSMPLANIVRSFKNEEPMTQSIHFNGVWRYPLLFNVSIPHHEKITMAELRLYTLVEEERMFYNSLEKVVTIFEVLEDEQGGEGERRLNVLASRHIYSMGSAWKTFEVTEAIRKHHHAASTTHRLEVQIENRGGRRSSSRGKADRDLDPETKHEPLLIVFSDDHSHLRKEEKQELAEMIEHEQDLQNLDMEDFHTRPNEENLLQIRSNVIYDSTSRIRRNAKGSTCKRTSLHVDFKEIGWDSWIIAPVSYDAYQCKGACSYPLDSHLTTAHAMARTLVHLNNPQKASPACCVPTKLDSISLLYLEKGVVTFKTNYEGMSVSECGCR</sequence>
<feature type="chain" id="PRO_5045823809" evidence="8">
    <location>
        <begin position="22"/>
        <end position="413"/>
    </location>
</feature>
<dbReference type="CTD" id="27302"/>
<feature type="compositionally biased region" description="Basic and acidic residues" evidence="7">
    <location>
        <begin position="210"/>
        <end position="220"/>
    </location>
</feature>
<dbReference type="Gene3D" id="2.60.120.970">
    <property type="match status" value="1"/>
</dbReference>
<organism evidence="10 11">
    <name type="scientific">Pogona vitticeps</name>
    <name type="common">central bearded dragon</name>
    <dbReference type="NCBI Taxonomy" id="103695"/>
    <lineage>
        <taxon>Eukaryota</taxon>
        <taxon>Metazoa</taxon>
        <taxon>Chordata</taxon>
        <taxon>Craniata</taxon>
        <taxon>Vertebrata</taxon>
        <taxon>Euteleostomi</taxon>
        <taxon>Lepidosauria</taxon>
        <taxon>Squamata</taxon>
        <taxon>Bifurcata</taxon>
        <taxon>Unidentata</taxon>
        <taxon>Episquamata</taxon>
        <taxon>Toxicofera</taxon>
        <taxon>Iguania</taxon>
        <taxon>Acrodonta</taxon>
        <taxon>Agamidae</taxon>
        <taxon>Amphibolurinae</taxon>
        <taxon>Pogona</taxon>
    </lineage>
</organism>
<comment type="subcellular location">
    <subcellularLocation>
        <location evidence="1">Secreted</location>
    </subcellularLocation>
</comment>
<evidence type="ECO:0000256" key="4">
    <source>
        <dbReference type="ARBA" id="ARBA00023030"/>
    </source>
</evidence>
<protein>
    <submittedName>
        <fullName evidence="11">Bone morphogenetic protein 10</fullName>
    </submittedName>
</protein>
<evidence type="ECO:0000256" key="8">
    <source>
        <dbReference type="SAM" id="SignalP"/>
    </source>
</evidence>
<comment type="similarity">
    <text evidence="2 6">Belongs to the TGF-beta family.</text>
</comment>
<dbReference type="InParanoid" id="A0A6J0SHJ2"/>
<dbReference type="FunCoup" id="A0A6J0SHJ2">
    <property type="interactions" value="6"/>
</dbReference>
<name>A0A6J0SHJ2_9SAUR</name>
<proteinExistence type="inferred from homology"/>
<dbReference type="Pfam" id="PF00688">
    <property type="entry name" value="TGFb_propeptide"/>
    <property type="match status" value="1"/>
</dbReference>
<feature type="signal peptide" evidence="8">
    <location>
        <begin position="1"/>
        <end position="21"/>
    </location>
</feature>
<dbReference type="PANTHER" id="PTHR11848:SF39">
    <property type="entry name" value="BONE MORPHOGENETIC PROTEIN 10"/>
    <property type="match status" value="1"/>
</dbReference>
<evidence type="ECO:0000256" key="3">
    <source>
        <dbReference type="ARBA" id="ARBA00022525"/>
    </source>
</evidence>
<gene>
    <name evidence="11" type="primary">BMP10</name>
</gene>
<dbReference type="GO" id="GO:0008083">
    <property type="term" value="F:growth factor activity"/>
    <property type="evidence" value="ECO:0007669"/>
    <property type="project" value="UniProtKB-KW"/>
</dbReference>
<dbReference type="GO" id="GO:0030509">
    <property type="term" value="P:BMP signaling pathway"/>
    <property type="evidence" value="ECO:0007669"/>
    <property type="project" value="TreeGrafter"/>
</dbReference>
<dbReference type="GO" id="GO:0005615">
    <property type="term" value="C:extracellular space"/>
    <property type="evidence" value="ECO:0007669"/>
    <property type="project" value="TreeGrafter"/>
</dbReference>
<evidence type="ECO:0000256" key="1">
    <source>
        <dbReference type="ARBA" id="ARBA00004613"/>
    </source>
</evidence>
<keyword evidence="5" id="KW-1015">Disulfide bond</keyword>
<dbReference type="InterPro" id="IPR001111">
    <property type="entry name" value="TGF-b_propeptide"/>
</dbReference>
<dbReference type="KEGG" id="pvt:110072106"/>
<dbReference type="PROSITE" id="PS51362">
    <property type="entry name" value="TGF_BETA_2"/>
    <property type="match status" value="1"/>
</dbReference>
<dbReference type="InterPro" id="IPR015615">
    <property type="entry name" value="TGF-beta-rel"/>
</dbReference>
<dbReference type="RefSeq" id="XP_020635816.2">
    <property type="nucleotide sequence ID" value="XM_020780157.2"/>
</dbReference>
<dbReference type="Gene3D" id="2.10.90.10">
    <property type="entry name" value="Cystine-knot cytokines"/>
    <property type="match status" value="1"/>
</dbReference>
<evidence type="ECO:0000259" key="9">
    <source>
        <dbReference type="PROSITE" id="PS51362"/>
    </source>
</evidence>
<dbReference type="Proteomes" id="UP001652642">
    <property type="component" value="Chromosome 8"/>
</dbReference>
<dbReference type="InterPro" id="IPR029034">
    <property type="entry name" value="Cystine-knot_cytokine"/>
</dbReference>
<dbReference type="AlphaFoldDB" id="A0A6J0SHJ2"/>
<evidence type="ECO:0000256" key="7">
    <source>
        <dbReference type="SAM" id="MobiDB-lite"/>
    </source>
</evidence>
<dbReference type="OrthoDB" id="5987191at2759"/>
<dbReference type="SUPFAM" id="SSF57501">
    <property type="entry name" value="Cystine-knot cytokines"/>
    <property type="match status" value="1"/>
</dbReference>
<evidence type="ECO:0000313" key="10">
    <source>
        <dbReference type="Proteomes" id="UP001652642"/>
    </source>
</evidence>
<dbReference type="PROSITE" id="PS00250">
    <property type="entry name" value="TGF_BETA_1"/>
    <property type="match status" value="1"/>
</dbReference>
<dbReference type="GO" id="GO:0005125">
    <property type="term" value="F:cytokine activity"/>
    <property type="evidence" value="ECO:0007669"/>
    <property type="project" value="TreeGrafter"/>
</dbReference>
<keyword evidence="8" id="KW-0732">Signal</keyword>
<dbReference type="PRINTS" id="PR00669">
    <property type="entry name" value="INHIBINA"/>
</dbReference>
<accession>A0A6J0SHJ2</accession>
<reference evidence="11" key="1">
    <citation type="submission" date="2025-08" db="UniProtKB">
        <authorList>
            <consortium name="RefSeq"/>
        </authorList>
    </citation>
    <scope>IDENTIFICATION</scope>
</reference>
<dbReference type="InterPro" id="IPR017948">
    <property type="entry name" value="TGFb_CS"/>
</dbReference>
<evidence type="ECO:0000313" key="11">
    <source>
        <dbReference type="RefSeq" id="XP_020635816.2"/>
    </source>
</evidence>
<dbReference type="GeneID" id="110072106"/>
<keyword evidence="4 6" id="KW-0339">Growth factor</keyword>
<feature type="region of interest" description="Disordered" evidence="7">
    <location>
        <begin position="204"/>
        <end position="235"/>
    </location>
</feature>
<dbReference type="InterPro" id="IPR001839">
    <property type="entry name" value="TGF-b_C"/>
</dbReference>